<evidence type="ECO:0000256" key="1">
    <source>
        <dbReference type="SAM" id="MobiDB-lite"/>
    </source>
</evidence>
<feature type="region of interest" description="Disordered" evidence="1">
    <location>
        <begin position="1"/>
        <end position="26"/>
    </location>
</feature>
<dbReference type="GO" id="GO:0051537">
    <property type="term" value="F:2 iron, 2 sulfur cluster binding"/>
    <property type="evidence" value="ECO:0007669"/>
    <property type="project" value="UniProtKB-ARBA"/>
</dbReference>
<dbReference type="Proteomes" id="UP000598196">
    <property type="component" value="Unassembled WGS sequence"/>
</dbReference>
<dbReference type="GO" id="GO:0005506">
    <property type="term" value="F:iron ion binding"/>
    <property type="evidence" value="ECO:0007669"/>
    <property type="project" value="TreeGrafter"/>
</dbReference>
<dbReference type="EMBL" id="BMLP01000001">
    <property type="protein sequence ID" value="GGO24095.1"/>
    <property type="molecule type" value="Genomic_DNA"/>
</dbReference>
<dbReference type="PANTHER" id="PTHR43011">
    <property type="entry name" value="IRON-SULFUR CLUSTER ASSEMBLY 2 HOMOLOG, MITOCHONDRIAL"/>
    <property type="match status" value="1"/>
</dbReference>
<accession>A0A918DB15</accession>
<name>A0A918DB15_9RHOB</name>
<dbReference type="InterPro" id="IPR016092">
    <property type="entry name" value="ATAP"/>
</dbReference>
<sequence length="129" mass="13891">MKDMEIPQMDLKLPADSPAPLPATGPRVTDRAFARLAEIEEMTGARKPLRVAVSGGGCSGFQYDIRLDDAAPDDLVMERDGQRVLVDPVSLPFLQNAVIDFTEELIGARFVIDNPDASSSCGCGTSFSF</sequence>
<proteinExistence type="predicted"/>
<dbReference type="PANTHER" id="PTHR43011:SF1">
    <property type="entry name" value="IRON-SULFUR CLUSTER ASSEMBLY 2 HOMOLOG, MITOCHONDRIAL"/>
    <property type="match status" value="1"/>
</dbReference>
<dbReference type="AlphaFoldDB" id="A0A918DB15"/>
<comment type="caution">
    <text evidence="3">The sequence shown here is derived from an EMBL/GenBank/DDBJ whole genome shotgun (WGS) entry which is preliminary data.</text>
</comment>
<feature type="domain" description="Core" evidence="2">
    <location>
        <begin position="28"/>
        <end position="124"/>
    </location>
</feature>
<reference evidence="3 4" key="1">
    <citation type="journal article" date="2014" name="Int. J. Syst. Evol. Microbiol.">
        <title>Complete genome sequence of Corynebacterium casei LMG S-19264T (=DSM 44701T), isolated from a smear-ripened cheese.</title>
        <authorList>
            <consortium name="US DOE Joint Genome Institute (JGI-PGF)"/>
            <person name="Walter F."/>
            <person name="Albersmeier A."/>
            <person name="Kalinowski J."/>
            <person name="Ruckert C."/>
        </authorList>
    </citation>
    <scope>NUCLEOTIDE SEQUENCE [LARGE SCALE GENOMIC DNA]</scope>
    <source>
        <strain evidence="3 4">CGMCC 1.7029</strain>
    </source>
</reference>
<dbReference type="SUPFAM" id="SSF89360">
    <property type="entry name" value="HesB-like domain"/>
    <property type="match status" value="1"/>
</dbReference>
<dbReference type="Pfam" id="PF01521">
    <property type="entry name" value="Fe-S_biosyn"/>
    <property type="match status" value="1"/>
</dbReference>
<dbReference type="InterPro" id="IPR035903">
    <property type="entry name" value="HesB-like_dom_sf"/>
</dbReference>
<dbReference type="GO" id="GO:0016226">
    <property type="term" value="P:iron-sulfur cluster assembly"/>
    <property type="evidence" value="ECO:0007669"/>
    <property type="project" value="InterPro"/>
</dbReference>
<dbReference type="NCBIfam" id="TIGR00049">
    <property type="entry name" value="iron-sulfur cluster assembly accessory protein"/>
    <property type="match status" value="1"/>
</dbReference>
<keyword evidence="4" id="KW-1185">Reference proteome</keyword>
<evidence type="ECO:0000313" key="3">
    <source>
        <dbReference type="EMBL" id="GGO24095.1"/>
    </source>
</evidence>
<dbReference type="GO" id="GO:0051539">
    <property type="term" value="F:4 iron, 4 sulfur cluster binding"/>
    <property type="evidence" value="ECO:0007669"/>
    <property type="project" value="TreeGrafter"/>
</dbReference>
<evidence type="ECO:0000313" key="4">
    <source>
        <dbReference type="Proteomes" id="UP000598196"/>
    </source>
</evidence>
<dbReference type="Gene3D" id="2.60.300.12">
    <property type="entry name" value="HesB-like domain"/>
    <property type="match status" value="1"/>
</dbReference>
<organism evidence="3 4">
    <name type="scientific">Gemmobacter aquaticus</name>
    <dbReference type="NCBI Taxonomy" id="490185"/>
    <lineage>
        <taxon>Bacteria</taxon>
        <taxon>Pseudomonadati</taxon>
        <taxon>Pseudomonadota</taxon>
        <taxon>Alphaproteobacteria</taxon>
        <taxon>Rhodobacterales</taxon>
        <taxon>Paracoccaceae</taxon>
        <taxon>Gemmobacter</taxon>
    </lineage>
</organism>
<gene>
    <name evidence="3" type="ORF">GCM10010991_02090</name>
</gene>
<protein>
    <recommendedName>
        <fullName evidence="2">Core domain-containing protein</fullName>
    </recommendedName>
</protein>
<dbReference type="InterPro" id="IPR000361">
    <property type="entry name" value="ATAP_core_dom"/>
</dbReference>
<evidence type="ECO:0000259" key="2">
    <source>
        <dbReference type="Pfam" id="PF01521"/>
    </source>
</evidence>